<organism evidence="7">
    <name type="scientific">Caldimicrobium thiodismutans</name>
    <dbReference type="NCBI Taxonomy" id="1653476"/>
    <lineage>
        <taxon>Bacteria</taxon>
        <taxon>Pseudomonadati</taxon>
        <taxon>Thermodesulfobacteriota</taxon>
        <taxon>Thermodesulfobacteria</taxon>
        <taxon>Thermodesulfobacteriales</taxon>
        <taxon>Thermodesulfobacteriaceae</taxon>
        <taxon>Caldimicrobium</taxon>
    </lineage>
</organism>
<dbReference type="PANTHER" id="PTHR34653">
    <property type="match status" value="1"/>
</dbReference>
<keyword evidence="7" id="KW-0969">Cilium</keyword>
<comment type="subcellular location">
    <subcellularLocation>
        <location evidence="1 4">Bacterial flagellum basal body</location>
    </subcellularLocation>
</comment>
<proteinExistence type="inferred from homology"/>
<keyword evidence="3 4" id="KW-0975">Bacterial flagellum</keyword>
<accession>A0A832GLC2</accession>
<comment type="caution">
    <text evidence="7">The sequence shown here is derived from an EMBL/GenBank/DDBJ whole genome shotgun (WGS) entry which is preliminary data.</text>
</comment>
<dbReference type="EMBL" id="DSZU01000079">
    <property type="protein sequence ID" value="HGV55368.1"/>
    <property type="molecule type" value="Genomic_DNA"/>
</dbReference>
<sequence length="94" mass="10718">MKVNGLGINKVSLYRAVEKGERVKFADMLLDKLKEIDQKEKEAEEALLSLAKGEEIDPAEVALKISQADNSMKLLLRVRNKVLEAYQEIMRMQI</sequence>
<dbReference type="GO" id="GO:0071973">
    <property type="term" value="P:bacterial-type flagellum-dependent cell motility"/>
    <property type="evidence" value="ECO:0007669"/>
    <property type="project" value="InterPro"/>
</dbReference>
<dbReference type="AlphaFoldDB" id="A0A832GLC2"/>
<evidence type="ECO:0000256" key="2">
    <source>
        <dbReference type="ARBA" id="ARBA00009272"/>
    </source>
</evidence>
<keyword evidence="6" id="KW-0175">Coiled coil</keyword>
<dbReference type="GO" id="GO:0003774">
    <property type="term" value="F:cytoskeletal motor activity"/>
    <property type="evidence" value="ECO:0007669"/>
    <property type="project" value="InterPro"/>
</dbReference>
<evidence type="ECO:0000256" key="4">
    <source>
        <dbReference type="HAMAP-Rule" id="MF_00724"/>
    </source>
</evidence>
<gene>
    <name evidence="4 7" type="primary">fliE</name>
    <name evidence="7" type="ORF">ENT73_04695</name>
</gene>
<comment type="similarity">
    <text evidence="2 4">Belongs to the FliE family.</text>
</comment>
<dbReference type="GO" id="GO:0005198">
    <property type="term" value="F:structural molecule activity"/>
    <property type="evidence" value="ECO:0007669"/>
    <property type="project" value="UniProtKB-UniRule"/>
</dbReference>
<evidence type="ECO:0000313" key="7">
    <source>
        <dbReference type="EMBL" id="HGV55368.1"/>
    </source>
</evidence>
<feature type="coiled-coil region" evidence="6">
    <location>
        <begin position="26"/>
        <end position="56"/>
    </location>
</feature>
<keyword evidence="7" id="KW-0282">Flagellum</keyword>
<evidence type="ECO:0000256" key="6">
    <source>
        <dbReference type="SAM" id="Coils"/>
    </source>
</evidence>
<reference evidence="7" key="1">
    <citation type="journal article" date="2020" name="mSystems">
        <title>Genome- and Community-Level Interaction Insights into Carbon Utilization and Element Cycling Functions of Hydrothermarchaeota in Hydrothermal Sediment.</title>
        <authorList>
            <person name="Zhou Z."/>
            <person name="Liu Y."/>
            <person name="Xu W."/>
            <person name="Pan J."/>
            <person name="Luo Z.H."/>
            <person name="Li M."/>
        </authorList>
    </citation>
    <scope>NUCLEOTIDE SEQUENCE [LARGE SCALE GENOMIC DNA]</scope>
    <source>
        <strain evidence="7">SpSt-605</strain>
    </source>
</reference>
<name>A0A832GLC2_9BACT</name>
<protein>
    <recommendedName>
        <fullName evidence="4 5">Flagellar hook-basal body complex protein FliE</fullName>
    </recommendedName>
</protein>
<dbReference type="HAMAP" id="MF_00724">
    <property type="entry name" value="FliE"/>
    <property type="match status" value="1"/>
</dbReference>
<dbReference type="GO" id="GO:0009425">
    <property type="term" value="C:bacterial-type flagellum basal body"/>
    <property type="evidence" value="ECO:0007669"/>
    <property type="project" value="UniProtKB-SubCell"/>
</dbReference>
<dbReference type="PRINTS" id="PR01006">
    <property type="entry name" value="FLGHOOKFLIE"/>
</dbReference>
<keyword evidence="7" id="KW-0966">Cell projection</keyword>
<dbReference type="InterPro" id="IPR001624">
    <property type="entry name" value="FliE"/>
</dbReference>
<dbReference type="Pfam" id="PF02049">
    <property type="entry name" value="FliE"/>
    <property type="match status" value="1"/>
</dbReference>
<evidence type="ECO:0000256" key="3">
    <source>
        <dbReference type="ARBA" id="ARBA00023143"/>
    </source>
</evidence>
<dbReference type="NCBIfam" id="TIGR00205">
    <property type="entry name" value="fliE"/>
    <property type="match status" value="1"/>
</dbReference>
<dbReference type="PANTHER" id="PTHR34653:SF1">
    <property type="entry name" value="FLAGELLAR HOOK-BASAL BODY COMPLEX PROTEIN FLIE"/>
    <property type="match status" value="1"/>
</dbReference>
<evidence type="ECO:0000256" key="5">
    <source>
        <dbReference type="NCBIfam" id="TIGR00205"/>
    </source>
</evidence>
<evidence type="ECO:0000256" key="1">
    <source>
        <dbReference type="ARBA" id="ARBA00004117"/>
    </source>
</evidence>